<dbReference type="InterPro" id="IPR050523">
    <property type="entry name" value="AKR_Detox_Biosynth"/>
</dbReference>
<accession>A0A2T2WLV9</accession>
<dbReference type="Pfam" id="PF00248">
    <property type="entry name" value="Aldo_ket_red"/>
    <property type="match status" value="1"/>
</dbReference>
<evidence type="ECO:0000259" key="2">
    <source>
        <dbReference type="Pfam" id="PF00248"/>
    </source>
</evidence>
<comment type="caution">
    <text evidence="3">The sequence shown here is derived from an EMBL/GenBank/DDBJ whole genome shotgun (WGS) entry which is preliminary data.</text>
</comment>
<sequence>MEYRNLGASGLKVSQLGLGTNSFGGRADKKTSIDIIHAALDHGITLIDTANGYTQGQSEQIIGEALKGRRSQAVIATKAGLPQGPGPYNRGTSRRHLTLQLEQSLKRLQTDFVDLFYVHTFDPDTSYEETVQTLDDFVRQGKVLYVACSNYRPQELASALGVARAHGWERFCGLQPSYSLLDRTPERELIPLAQSEGVGIVAYYPLAGGVLTGKYQGGHIPSGSRAERQPDFLARVSPALRTAGDRFADLAWQASYEPSALALAWLMDRPNVASAIVGATRVEQVLENLKALDVAIDGELDRQLDELSAPFVQGEPFGWYRLS</sequence>
<dbReference type="GO" id="GO:0005829">
    <property type="term" value="C:cytosol"/>
    <property type="evidence" value="ECO:0007669"/>
    <property type="project" value="UniProtKB-ARBA"/>
</dbReference>
<dbReference type="EMBL" id="PXYV01000007">
    <property type="protein sequence ID" value="PSR23222.1"/>
    <property type="molecule type" value="Genomic_DNA"/>
</dbReference>
<evidence type="ECO:0000313" key="3">
    <source>
        <dbReference type="EMBL" id="PSR23222.1"/>
    </source>
</evidence>
<dbReference type="SUPFAM" id="SSF51430">
    <property type="entry name" value="NAD(P)-linked oxidoreductase"/>
    <property type="match status" value="1"/>
</dbReference>
<protein>
    <submittedName>
        <fullName evidence="3">Aldo/keto reductase</fullName>
    </submittedName>
</protein>
<dbReference type="PANTHER" id="PTHR43364">
    <property type="entry name" value="NADH-SPECIFIC METHYLGLYOXAL REDUCTASE-RELATED"/>
    <property type="match status" value="1"/>
</dbReference>
<dbReference type="InterPro" id="IPR023210">
    <property type="entry name" value="NADP_OxRdtase_dom"/>
</dbReference>
<organism evidence="3 4">
    <name type="scientific">Sulfobacillus acidophilus</name>
    <dbReference type="NCBI Taxonomy" id="53633"/>
    <lineage>
        <taxon>Bacteria</taxon>
        <taxon>Bacillati</taxon>
        <taxon>Bacillota</taxon>
        <taxon>Clostridia</taxon>
        <taxon>Eubacteriales</taxon>
        <taxon>Clostridiales Family XVII. Incertae Sedis</taxon>
        <taxon>Sulfobacillus</taxon>
    </lineage>
</organism>
<proteinExistence type="predicted"/>
<dbReference type="Proteomes" id="UP000241848">
    <property type="component" value="Unassembled WGS sequence"/>
</dbReference>
<feature type="domain" description="NADP-dependent oxidoreductase" evidence="2">
    <location>
        <begin position="16"/>
        <end position="307"/>
    </location>
</feature>
<dbReference type="InterPro" id="IPR036812">
    <property type="entry name" value="NAD(P)_OxRdtase_dom_sf"/>
</dbReference>
<dbReference type="PANTHER" id="PTHR43364:SF4">
    <property type="entry name" value="NAD(P)-LINKED OXIDOREDUCTASE SUPERFAMILY PROTEIN"/>
    <property type="match status" value="1"/>
</dbReference>
<reference evidence="3 4" key="1">
    <citation type="journal article" date="2014" name="BMC Genomics">
        <title>Comparison of environmental and isolate Sulfobacillus genomes reveals diverse carbon, sulfur, nitrogen, and hydrogen metabolisms.</title>
        <authorList>
            <person name="Justice N.B."/>
            <person name="Norman A."/>
            <person name="Brown C.T."/>
            <person name="Singh A."/>
            <person name="Thomas B.C."/>
            <person name="Banfield J.F."/>
        </authorList>
    </citation>
    <scope>NUCLEOTIDE SEQUENCE [LARGE SCALE GENOMIC DNA]</scope>
    <source>
        <strain evidence="3">AMDSBA3</strain>
    </source>
</reference>
<evidence type="ECO:0000313" key="4">
    <source>
        <dbReference type="Proteomes" id="UP000241848"/>
    </source>
</evidence>
<dbReference type="Gene3D" id="3.20.20.100">
    <property type="entry name" value="NADP-dependent oxidoreductase domain"/>
    <property type="match status" value="1"/>
</dbReference>
<keyword evidence="1" id="KW-0560">Oxidoreductase</keyword>
<dbReference type="FunFam" id="3.20.20.100:FF:000004">
    <property type="entry name" value="Oxidoreductase, aldo/keto reductase"/>
    <property type="match status" value="1"/>
</dbReference>
<dbReference type="GO" id="GO:0016491">
    <property type="term" value="F:oxidoreductase activity"/>
    <property type="evidence" value="ECO:0007669"/>
    <property type="project" value="UniProtKB-KW"/>
</dbReference>
<dbReference type="AlphaFoldDB" id="A0A2T2WLV9"/>
<evidence type="ECO:0000256" key="1">
    <source>
        <dbReference type="ARBA" id="ARBA00023002"/>
    </source>
</evidence>
<gene>
    <name evidence="3" type="ORF">C7B45_03765</name>
</gene>
<name>A0A2T2WLV9_9FIRM</name>